<dbReference type="STRING" id="287098.SAMN05421665_2161"/>
<sequence>MKRYLALTLIAGCTAAQAPLPPQSEDTCGASEFAHLIGQQATALERTLLLGPVRVIRPGDAVTMDFRTDRVNFRIGEDETIQRIDCG</sequence>
<protein>
    <submittedName>
        <fullName evidence="2">Peptidase inhibitor I78 family protein</fullName>
    </submittedName>
</protein>
<keyword evidence="1" id="KW-0732">Signal</keyword>
<dbReference type="Pfam" id="PF11720">
    <property type="entry name" value="Inhibitor_I78"/>
    <property type="match status" value="1"/>
</dbReference>
<name>A0A1R3X4C9_9RHOB</name>
<dbReference type="RefSeq" id="WP_076659539.1">
    <property type="nucleotide sequence ID" value="NZ_FTPR01000001.1"/>
</dbReference>
<dbReference type="EMBL" id="FTPR01000001">
    <property type="protein sequence ID" value="SIT85857.1"/>
    <property type="molecule type" value="Genomic_DNA"/>
</dbReference>
<dbReference type="AlphaFoldDB" id="A0A1R3X4C9"/>
<dbReference type="PANTHER" id="PTHR39600:SF1">
    <property type="entry name" value="PEPTIDASE INHIBITOR I78 FAMILY PROTEIN"/>
    <property type="match status" value="1"/>
</dbReference>
<dbReference type="OrthoDB" id="8724542at2"/>
<reference evidence="3" key="1">
    <citation type="submission" date="2017-01" db="EMBL/GenBank/DDBJ databases">
        <authorList>
            <person name="Varghese N."/>
            <person name="Submissions S."/>
        </authorList>
    </citation>
    <scope>NUCLEOTIDE SEQUENCE [LARGE SCALE GENOMIC DNA]</scope>
    <source>
        <strain evidence="3">DSM 29591</strain>
    </source>
</reference>
<evidence type="ECO:0000256" key="1">
    <source>
        <dbReference type="SAM" id="SignalP"/>
    </source>
</evidence>
<feature type="chain" id="PRO_5012300396" evidence="1">
    <location>
        <begin position="19"/>
        <end position="87"/>
    </location>
</feature>
<dbReference type="Gene3D" id="3.30.10.10">
    <property type="entry name" value="Trypsin Inhibitor V, subunit A"/>
    <property type="match status" value="1"/>
</dbReference>
<evidence type="ECO:0000313" key="3">
    <source>
        <dbReference type="Proteomes" id="UP000186997"/>
    </source>
</evidence>
<feature type="signal peptide" evidence="1">
    <location>
        <begin position="1"/>
        <end position="18"/>
    </location>
</feature>
<gene>
    <name evidence="2" type="ORF">SAMN05421665_2161</name>
</gene>
<dbReference type="PANTHER" id="PTHR39600">
    <property type="entry name" value="PEPTIDASE INHIBITOR I78 FAMILY PROTEIN"/>
    <property type="match status" value="1"/>
</dbReference>
<evidence type="ECO:0000313" key="2">
    <source>
        <dbReference type="EMBL" id="SIT85857.1"/>
    </source>
</evidence>
<proteinExistence type="predicted"/>
<accession>A0A1R3X4C9</accession>
<dbReference type="Proteomes" id="UP000186997">
    <property type="component" value="Unassembled WGS sequence"/>
</dbReference>
<keyword evidence="3" id="KW-1185">Reference proteome</keyword>
<dbReference type="InterPro" id="IPR021719">
    <property type="entry name" value="Prot_inh_I78"/>
</dbReference>
<organism evidence="2 3">
    <name type="scientific">Yoonia rosea</name>
    <dbReference type="NCBI Taxonomy" id="287098"/>
    <lineage>
        <taxon>Bacteria</taxon>
        <taxon>Pseudomonadati</taxon>
        <taxon>Pseudomonadota</taxon>
        <taxon>Alphaproteobacteria</taxon>
        <taxon>Rhodobacterales</taxon>
        <taxon>Paracoccaceae</taxon>
        <taxon>Yoonia</taxon>
    </lineage>
</organism>